<organism evidence="10 11">
    <name type="scientific">Ramlibacter cellulosilyticus</name>
    <dbReference type="NCBI Taxonomy" id="2764187"/>
    <lineage>
        <taxon>Bacteria</taxon>
        <taxon>Pseudomonadati</taxon>
        <taxon>Pseudomonadota</taxon>
        <taxon>Betaproteobacteria</taxon>
        <taxon>Burkholderiales</taxon>
        <taxon>Comamonadaceae</taxon>
        <taxon>Ramlibacter</taxon>
    </lineage>
</organism>
<dbReference type="Pfam" id="PF21082">
    <property type="entry name" value="MS_channel_3rd"/>
    <property type="match status" value="1"/>
</dbReference>
<evidence type="ECO:0000259" key="9">
    <source>
        <dbReference type="Pfam" id="PF21082"/>
    </source>
</evidence>
<dbReference type="GO" id="GO:0008381">
    <property type="term" value="F:mechanosensitive monoatomic ion channel activity"/>
    <property type="evidence" value="ECO:0007669"/>
    <property type="project" value="UniProtKB-ARBA"/>
</dbReference>
<dbReference type="Proteomes" id="UP000608513">
    <property type="component" value="Unassembled WGS sequence"/>
</dbReference>
<sequence>MIEFDELIGALSHRGIGWETFTLVACLASAYGICWLTGRRQPPESVLYGRYLVDGLLFPLVALALTYFARVGLGGLQEVPLLRLALPVLVSLAGIRLLARVFTLVFPRSKMARTMERVFSWLAWIAAVLWIMGLLPAVLAELEGIRFSFGKGKISLLSIVQGALSSGLVLVLALWLSAALERKVLRDAVTDLSLRKVAVNAVRAMLLAVGFLFALSAAGVDLTALSVLGGAFGVGLGFGMQKLAANYVSGFVILAERSLRIGDMVKVDGFEGVVADIKTRYTLIRAGDGRASVVPNEKLISERVENLSIADPRVLVTTDVAVAYDSNAEQVQALLVDAAMRTQRVLADPPPSARLVSFGADGLEFRLFFWIDDPQNGQVNVRSDVNLKILRALREAGIDIPYPQRVLHVPRGTVTLNASGTEATG</sequence>
<accession>A0A923MPF0</accession>
<keyword evidence="11" id="KW-1185">Reference proteome</keyword>
<dbReference type="PANTHER" id="PTHR30347">
    <property type="entry name" value="POTASSIUM CHANNEL RELATED"/>
    <property type="match status" value="1"/>
</dbReference>
<evidence type="ECO:0000256" key="5">
    <source>
        <dbReference type="ARBA" id="ARBA00022989"/>
    </source>
</evidence>
<dbReference type="InterPro" id="IPR010920">
    <property type="entry name" value="LSM_dom_sf"/>
</dbReference>
<dbReference type="InterPro" id="IPR052702">
    <property type="entry name" value="MscS-like_channel"/>
</dbReference>
<feature type="transmembrane region" description="Helical" evidence="7">
    <location>
        <begin position="81"/>
        <end position="106"/>
    </location>
</feature>
<keyword evidence="4 7" id="KW-0812">Transmembrane</keyword>
<dbReference type="SUPFAM" id="SSF82689">
    <property type="entry name" value="Mechanosensitive channel protein MscS (YggB), C-terminal domain"/>
    <property type="match status" value="1"/>
</dbReference>
<dbReference type="InterPro" id="IPR006685">
    <property type="entry name" value="MscS_channel_2nd"/>
</dbReference>
<keyword evidence="3" id="KW-1003">Cell membrane</keyword>
<dbReference type="GO" id="GO:0005886">
    <property type="term" value="C:plasma membrane"/>
    <property type="evidence" value="ECO:0007669"/>
    <property type="project" value="UniProtKB-SubCell"/>
</dbReference>
<keyword evidence="5 7" id="KW-1133">Transmembrane helix</keyword>
<dbReference type="SUPFAM" id="SSF50182">
    <property type="entry name" value="Sm-like ribonucleoproteins"/>
    <property type="match status" value="1"/>
</dbReference>
<evidence type="ECO:0000313" key="11">
    <source>
        <dbReference type="Proteomes" id="UP000608513"/>
    </source>
</evidence>
<evidence type="ECO:0000256" key="6">
    <source>
        <dbReference type="ARBA" id="ARBA00023136"/>
    </source>
</evidence>
<evidence type="ECO:0000259" key="8">
    <source>
        <dbReference type="Pfam" id="PF00924"/>
    </source>
</evidence>
<feature type="domain" description="Mechanosensitive ion channel MscS" evidence="8">
    <location>
        <begin position="243"/>
        <end position="308"/>
    </location>
</feature>
<evidence type="ECO:0000256" key="4">
    <source>
        <dbReference type="ARBA" id="ARBA00022692"/>
    </source>
</evidence>
<proteinExistence type="inferred from homology"/>
<dbReference type="InterPro" id="IPR011014">
    <property type="entry name" value="MscS_channel_TM-2"/>
</dbReference>
<feature type="transmembrane region" description="Helical" evidence="7">
    <location>
        <begin position="201"/>
        <end position="220"/>
    </location>
</feature>
<dbReference type="SUPFAM" id="SSF82861">
    <property type="entry name" value="Mechanosensitive channel protein MscS (YggB), transmembrane region"/>
    <property type="match status" value="1"/>
</dbReference>
<feature type="transmembrane region" description="Helical" evidence="7">
    <location>
        <begin position="118"/>
        <end position="139"/>
    </location>
</feature>
<dbReference type="Gene3D" id="1.10.287.1260">
    <property type="match status" value="1"/>
</dbReference>
<feature type="transmembrane region" description="Helical" evidence="7">
    <location>
        <begin position="48"/>
        <end position="69"/>
    </location>
</feature>
<dbReference type="AlphaFoldDB" id="A0A923MPF0"/>
<protein>
    <submittedName>
        <fullName evidence="10">Mechanosensitive ion channel</fullName>
    </submittedName>
</protein>
<dbReference type="InterPro" id="IPR011066">
    <property type="entry name" value="MscS_channel_C_sf"/>
</dbReference>
<dbReference type="Pfam" id="PF00924">
    <property type="entry name" value="MS_channel_2nd"/>
    <property type="match status" value="1"/>
</dbReference>
<comment type="similarity">
    <text evidence="2">Belongs to the MscS (TC 1.A.23) family.</text>
</comment>
<dbReference type="EMBL" id="JACORT010000001">
    <property type="protein sequence ID" value="MBC5782466.1"/>
    <property type="molecule type" value="Genomic_DNA"/>
</dbReference>
<dbReference type="PANTHER" id="PTHR30347:SF1">
    <property type="entry name" value="MECHANOSENSITIVE CHANNEL MSCK"/>
    <property type="match status" value="1"/>
</dbReference>
<feature type="transmembrane region" description="Helical" evidence="7">
    <location>
        <begin position="16"/>
        <end position="36"/>
    </location>
</feature>
<evidence type="ECO:0000313" key="10">
    <source>
        <dbReference type="EMBL" id="MBC5782466.1"/>
    </source>
</evidence>
<dbReference type="RefSeq" id="WP_187075162.1">
    <property type="nucleotide sequence ID" value="NZ_JACORT010000001.1"/>
</dbReference>
<feature type="transmembrane region" description="Helical" evidence="7">
    <location>
        <begin position="159"/>
        <end position="180"/>
    </location>
</feature>
<keyword evidence="6 7" id="KW-0472">Membrane</keyword>
<gene>
    <name evidence="10" type="ORF">H8N03_05890</name>
</gene>
<comment type="subcellular location">
    <subcellularLocation>
        <location evidence="1">Cell membrane</location>
        <topology evidence="1">Multi-pass membrane protein</topology>
    </subcellularLocation>
</comment>
<evidence type="ECO:0000256" key="1">
    <source>
        <dbReference type="ARBA" id="ARBA00004651"/>
    </source>
</evidence>
<feature type="domain" description="Mechanosensitive ion channel MscS C-terminal" evidence="9">
    <location>
        <begin position="316"/>
        <end position="400"/>
    </location>
</feature>
<evidence type="ECO:0000256" key="3">
    <source>
        <dbReference type="ARBA" id="ARBA00022475"/>
    </source>
</evidence>
<dbReference type="Gene3D" id="2.30.30.60">
    <property type="match status" value="1"/>
</dbReference>
<dbReference type="InterPro" id="IPR049278">
    <property type="entry name" value="MS_channel_C"/>
</dbReference>
<comment type="caution">
    <text evidence="10">The sequence shown here is derived from an EMBL/GenBank/DDBJ whole genome shotgun (WGS) entry which is preliminary data.</text>
</comment>
<dbReference type="Gene3D" id="3.30.70.100">
    <property type="match status" value="1"/>
</dbReference>
<evidence type="ECO:0000256" key="7">
    <source>
        <dbReference type="SAM" id="Phobius"/>
    </source>
</evidence>
<evidence type="ECO:0000256" key="2">
    <source>
        <dbReference type="ARBA" id="ARBA00008017"/>
    </source>
</evidence>
<name>A0A923MPF0_9BURK</name>
<reference evidence="10" key="1">
    <citation type="submission" date="2020-08" db="EMBL/GenBank/DDBJ databases">
        <title>Ramlibacter sp. USB13 16S ribosomal RNA gene genome sequencing and assembly.</title>
        <authorList>
            <person name="Kang M."/>
        </authorList>
    </citation>
    <scope>NUCLEOTIDE SEQUENCE</scope>
    <source>
        <strain evidence="10">USB13</strain>
    </source>
</reference>
<dbReference type="InterPro" id="IPR023408">
    <property type="entry name" value="MscS_beta-dom_sf"/>
</dbReference>